<evidence type="ECO:0000313" key="2">
    <source>
        <dbReference type="Proteomes" id="UP001143372"/>
    </source>
</evidence>
<dbReference type="Proteomes" id="UP001143372">
    <property type="component" value="Unassembled WGS sequence"/>
</dbReference>
<keyword evidence="2" id="KW-1185">Reference proteome</keyword>
<comment type="caution">
    <text evidence="1">The sequence shown here is derived from an EMBL/GenBank/DDBJ whole genome shotgun (WGS) entry which is preliminary data.</text>
</comment>
<dbReference type="EMBL" id="BSFI01000019">
    <property type="protein sequence ID" value="GLK69080.1"/>
    <property type="molecule type" value="Genomic_DNA"/>
</dbReference>
<proteinExistence type="predicted"/>
<name>A0A9W6J4I7_9HYPH</name>
<accession>A0A9W6J4I7</accession>
<dbReference type="AlphaFoldDB" id="A0A9W6J4I7"/>
<protein>
    <submittedName>
        <fullName evidence="1">Uncharacterized protein</fullName>
    </submittedName>
</protein>
<evidence type="ECO:0000313" key="1">
    <source>
        <dbReference type="EMBL" id="GLK69080.1"/>
    </source>
</evidence>
<sequence length="69" mass="7269">MRHGAQRLVRLAQHVMRLGPVLARDKAHAAAAALIAGFVEANGSGCGQVLTARATFEDLLDGSALFRTI</sequence>
<organism evidence="1 2">
    <name type="scientific">Hansschlegelia plantiphila</name>
    <dbReference type="NCBI Taxonomy" id="374655"/>
    <lineage>
        <taxon>Bacteria</taxon>
        <taxon>Pseudomonadati</taxon>
        <taxon>Pseudomonadota</taxon>
        <taxon>Alphaproteobacteria</taxon>
        <taxon>Hyphomicrobiales</taxon>
        <taxon>Methylopilaceae</taxon>
        <taxon>Hansschlegelia</taxon>
    </lineage>
</organism>
<reference evidence="1" key="1">
    <citation type="journal article" date="2014" name="Int. J. Syst. Evol. Microbiol.">
        <title>Complete genome sequence of Corynebacterium casei LMG S-19264T (=DSM 44701T), isolated from a smear-ripened cheese.</title>
        <authorList>
            <consortium name="US DOE Joint Genome Institute (JGI-PGF)"/>
            <person name="Walter F."/>
            <person name="Albersmeier A."/>
            <person name="Kalinowski J."/>
            <person name="Ruckert C."/>
        </authorList>
    </citation>
    <scope>NUCLEOTIDE SEQUENCE</scope>
    <source>
        <strain evidence="1">VKM B-2347</strain>
    </source>
</reference>
<reference evidence="1" key="2">
    <citation type="submission" date="2023-01" db="EMBL/GenBank/DDBJ databases">
        <authorList>
            <person name="Sun Q."/>
            <person name="Evtushenko L."/>
        </authorList>
    </citation>
    <scope>NUCLEOTIDE SEQUENCE</scope>
    <source>
        <strain evidence="1">VKM B-2347</strain>
    </source>
</reference>
<gene>
    <name evidence="1" type="ORF">GCM10008179_27180</name>
</gene>